<feature type="transmembrane region" description="Helical" evidence="8">
    <location>
        <begin position="136"/>
        <end position="157"/>
    </location>
</feature>
<dbReference type="SUPFAM" id="SSF50182">
    <property type="entry name" value="Sm-like ribonucleoproteins"/>
    <property type="match status" value="1"/>
</dbReference>
<feature type="transmembrane region" description="Helical" evidence="8">
    <location>
        <begin position="99"/>
        <end position="124"/>
    </location>
</feature>
<evidence type="ECO:0000256" key="3">
    <source>
        <dbReference type="ARBA" id="ARBA00022519"/>
    </source>
</evidence>
<keyword evidence="6" id="KW-0346">Stress response</keyword>
<evidence type="ECO:0000256" key="4">
    <source>
        <dbReference type="ARBA" id="ARBA00022692"/>
    </source>
</evidence>
<dbReference type="FunFam" id="2.30.30.60:FF:000002">
    <property type="entry name" value="Mechanosensitive ion channel family protein"/>
    <property type="match status" value="1"/>
</dbReference>
<evidence type="ECO:0000256" key="7">
    <source>
        <dbReference type="ARBA" id="ARBA00023136"/>
    </source>
</evidence>
<keyword evidence="2" id="KW-1003">Cell membrane</keyword>
<evidence type="ECO:0000313" key="10">
    <source>
        <dbReference type="EMBL" id="SVA86355.1"/>
    </source>
</evidence>
<evidence type="ECO:0000256" key="8">
    <source>
        <dbReference type="SAM" id="Phobius"/>
    </source>
</evidence>
<dbReference type="GO" id="GO:0071470">
    <property type="term" value="P:cellular response to osmotic stress"/>
    <property type="evidence" value="ECO:0007669"/>
    <property type="project" value="InterPro"/>
</dbReference>
<dbReference type="InterPro" id="IPR006685">
    <property type="entry name" value="MscS_channel_2nd"/>
</dbReference>
<dbReference type="InterPro" id="IPR010920">
    <property type="entry name" value="LSM_dom_sf"/>
</dbReference>
<dbReference type="InterPro" id="IPR030192">
    <property type="entry name" value="YbdG"/>
</dbReference>
<evidence type="ECO:0000259" key="9">
    <source>
        <dbReference type="Pfam" id="PF00924"/>
    </source>
</evidence>
<keyword evidence="4 8" id="KW-0812">Transmembrane</keyword>
<evidence type="ECO:0000256" key="6">
    <source>
        <dbReference type="ARBA" id="ARBA00023016"/>
    </source>
</evidence>
<dbReference type="Pfam" id="PF00924">
    <property type="entry name" value="MS_channel_2nd"/>
    <property type="match status" value="1"/>
</dbReference>
<comment type="subcellular location">
    <subcellularLocation>
        <location evidence="1">Cell inner membrane</location>
        <topology evidence="1">Multi-pass membrane protein</topology>
    </subcellularLocation>
</comment>
<gene>
    <name evidence="10" type="ORF">METZ01_LOCUS139209</name>
</gene>
<evidence type="ECO:0000256" key="1">
    <source>
        <dbReference type="ARBA" id="ARBA00004429"/>
    </source>
</evidence>
<reference evidence="10" key="1">
    <citation type="submission" date="2018-05" db="EMBL/GenBank/DDBJ databases">
        <authorList>
            <person name="Lanie J.A."/>
            <person name="Ng W.-L."/>
            <person name="Kazmierczak K.M."/>
            <person name="Andrzejewski T.M."/>
            <person name="Davidsen T.M."/>
            <person name="Wayne K.J."/>
            <person name="Tettelin H."/>
            <person name="Glass J.I."/>
            <person name="Rusch D."/>
            <person name="Podicherti R."/>
            <person name="Tsui H.-C.T."/>
            <person name="Winkler M.E."/>
        </authorList>
    </citation>
    <scope>NUCLEOTIDE SEQUENCE</scope>
</reference>
<dbReference type="InterPro" id="IPR023408">
    <property type="entry name" value="MscS_beta-dom_sf"/>
</dbReference>
<keyword evidence="7 8" id="KW-0472">Membrane</keyword>
<keyword evidence="3" id="KW-0997">Cell inner membrane</keyword>
<keyword evidence="5 8" id="KW-1133">Transmembrane helix</keyword>
<protein>
    <recommendedName>
        <fullName evidence="9">Mechanosensitive ion channel MscS domain-containing protein</fullName>
    </recommendedName>
</protein>
<dbReference type="Gene3D" id="2.30.30.60">
    <property type="match status" value="1"/>
</dbReference>
<sequence length="426" mass="48121">IEDWPKLALDIGAQFGLAGRIFGIVILIILYPVLYSVSRRFIHATFDRLLAGVIKEDLDFNKHRLAKRLALFFFACVFYAALPHLLSGYSTVIQLTRNISMVCITLAGTLVVSSLLDVFLTVYSSSRTSQDIPLKASVQVVKIVAYFVCGIFIVSLILNKTPLYLFSGLSALGALLLLVFRDSILGFVAGIQLIANQMVAKGDWIEMPKYGADGDVIEIALTTVKVQNWDKTITTIPTYALIGESFKNWRGMQESGGRRIKRTINIDISTIKFCDGDMLNRFSKIQYISDYIQIKKDELSVYNDENEVDDASLVNGRRLTNVGTFRAYTVAYLRHHLMINQEMTFLVRHLAPTEHGLPIEVYVFSKDTIWANYEGIQADIFDHLLAVAPEFDLKVFQNPSGADFRRLVPQREDEYNIIEHKHTDSL</sequence>
<name>A0A381ZAN5_9ZZZZ</name>
<feature type="non-terminal residue" evidence="10">
    <location>
        <position position="1"/>
    </location>
</feature>
<dbReference type="PANTHER" id="PTHR30414:SF0">
    <property type="entry name" value="MINICONDUCTANCE MECHANOSENSITIVE CHANNEL YBDG"/>
    <property type="match status" value="1"/>
</dbReference>
<feature type="domain" description="Mechanosensitive ion channel MscS" evidence="9">
    <location>
        <begin position="182"/>
        <end position="250"/>
    </location>
</feature>
<dbReference type="GO" id="GO:0008381">
    <property type="term" value="F:mechanosensitive monoatomic ion channel activity"/>
    <property type="evidence" value="ECO:0007669"/>
    <property type="project" value="InterPro"/>
</dbReference>
<evidence type="ECO:0000256" key="5">
    <source>
        <dbReference type="ARBA" id="ARBA00022989"/>
    </source>
</evidence>
<evidence type="ECO:0000256" key="2">
    <source>
        <dbReference type="ARBA" id="ARBA00022475"/>
    </source>
</evidence>
<organism evidence="10">
    <name type="scientific">marine metagenome</name>
    <dbReference type="NCBI Taxonomy" id="408172"/>
    <lineage>
        <taxon>unclassified sequences</taxon>
        <taxon>metagenomes</taxon>
        <taxon>ecological metagenomes</taxon>
    </lineage>
</organism>
<dbReference type="AlphaFoldDB" id="A0A381ZAN5"/>
<proteinExistence type="predicted"/>
<feature type="transmembrane region" description="Helical" evidence="8">
    <location>
        <begin position="69"/>
        <end position="87"/>
    </location>
</feature>
<dbReference type="EMBL" id="UINC01020602">
    <property type="protein sequence ID" value="SVA86355.1"/>
    <property type="molecule type" value="Genomic_DNA"/>
</dbReference>
<dbReference type="GO" id="GO:0005886">
    <property type="term" value="C:plasma membrane"/>
    <property type="evidence" value="ECO:0007669"/>
    <property type="project" value="UniProtKB-SubCell"/>
</dbReference>
<feature type="transmembrane region" description="Helical" evidence="8">
    <location>
        <begin position="12"/>
        <end position="34"/>
    </location>
</feature>
<dbReference type="PANTHER" id="PTHR30414">
    <property type="entry name" value="MINICONDUCTANCE MECHANOSENSITIVE CHANNEL YBDG"/>
    <property type="match status" value="1"/>
</dbReference>
<accession>A0A381ZAN5</accession>